<dbReference type="GO" id="GO:0098797">
    <property type="term" value="C:plasma membrane protein complex"/>
    <property type="evidence" value="ECO:0007669"/>
    <property type="project" value="TreeGrafter"/>
</dbReference>
<dbReference type="RefSeq" id="WP_114678028.1">
    <property type="nucleotide sequence ID" value="NZ_CP031188.1"/>
</dbReference>
<dbReference type="Proteomes" id="UP000253951">
    <property type="component" value="Chromosome"/>
</dbReference>
<dbReference type="AlphaFoldDB" id="A0A345HCG0"/>
<keyword evidence="2" id="KW-0472">Membrane</keyword>
<feature type="transmembrane region" description="Helical" evidence="2">
    <location>
        <begin position="37"/>
        <end position="56"/>
    </location>
</feature>
<dbReference type="Pfam" id="PF03544">
    <property type="entry name" value="TonB_C"/>
    <property type="match status" value="1"/>
</dbReference>
<dbReference type="KEGG" id="fat:DVK85_08495"/>
<evidence type="ECO:0000313" key="4">
    <source>
        <dbReference type="EMBL" id="AXG74270.1"/>
    </source>
</evidence>
<dbReference type="SUPFAM" id="SSF74653">
    <property type="entry name" value="TolA/TonB C-terminal domain"/>
    <property type="match status" value="1"/>
</dbReference>
<dbReference type="GO" id="GO:0031992">
    <property type="term" value="F:energy transducer activity"/>
    <property type="evidence" value="ECO:0007669"/>
    <property type="project" value="TreeGrafter"/>
</dbReference>
<dbReference type="GO" id="GO:0055085">
    <property type="term" value="P:transmembrane transport"/>
    <property type="evidence" value="ECO:0007669"/>
    <property type="project" value="InterPro"/>
</dbReference>
<proteinExistence type="predicted"/>
<dbReference type="PANTHER" id="PTHR33446:SF2">
    <property type="entry name" value="PROTEIN TONB"/>
    <property type="match status" value="1"/>
</dbReference>
<reference evidence="4 5" key="1">
    <citation type="submission" date="2018-07" db="EMBL/GenBank/DDBJ databases">
        <title>Complete genome sequence of Flavobacterium arcticum type strain SM1502T.</title>
        <authorList>
            <person name="Li Y."/>
            <person name="Li D.-D."/>
        </authorList>
    </citation>
    <scope>NUCLEOTIDE SEQUENCE [LARGE SCALE GENOMIC DNA]</scope>
    <source>
        <strain evidence="4 5">SM1502</strain>
    </source>
</reference>
<name>A0A345HCG0_9FLAO</name>
<evidence type="ECO:0000259" key="3">
    <source>
        <dbReference type="Pfam" id="PF03544"/>
    </source>
</evidence>
<organism evidence="4 5">
    <name type="scientific">Flavobacterium arcticum</name>
    <dbReference type="NCBI Taxonomy" id="1784713"/>
    <lineage>
        <taxon>Bacteria</taxon>
        <taxon>Pseudomonadati</taxon>
        <taxon>Bacteroidota</taxon>
        <taxon>Flavobacteriia</taxon>
        <taxon>Flavobacteriales</taxon>
        <taxon>Flavobacteriaceae</taxon>
        <taxon>Flavobacterium</taxon>
    </lineage>
</organism>
<dbReference type="EMBL" id="CP031188">
    <property type="protein sequence ID" value="AXG74270.1"/>
    <property type="molecule type" value="Genomic_DNA"/>
</dbReference>
<keyword evidence="2" id="KW-1133">Transmembrane helix</keyword>
<gene>
    <name evidence="4" type="ORF">DVK85_08495</name>
</gene>
<dbReference type="Gene3D" id="3.30.1150.10">
    <property type="match status" value="1"/>
</dbReference>
<sequence length="277" mass="30853">MSKLNIFREKWIDMVFEGRNQEYGAYKLRAENSKTTVRAFIIGALLFITAISTPLVSKYIGAGLSKADKKDDVDKIIEMVDLLPPPEEEPLPPPPPPVEEVYQAPKSVVEEVKFKPLEAAKKEEVPEDPPKIEQFKEADPSSRNAEASPTGDINIGKPSGDLDKGVEVPDNAVYNTAGLQVQPEYPGGIEEFYNYVNKNFRIPDIDQDMKARIYVSFVVEKDGSMTGIKVLRDPGYGLGKEAERVLKSMKKKWSPGIQNGKPVRASYNLPITINIRS</sequence>
<evidence type="ECO:0000313" key="5">
    <source>
        <dbReference type="Proteomes" id="UP000253951"/>
    </source>
</evidence>
<dbReference type="InterPro" id="IPR051045">
    <property type="entry name" value="TonB-dependent_transducer"/>
</dbReference>
<dbReference type="InterPro" id="IPR037682">
    <property type="entry name" value="TonB_C"/>
</dbReference>
<evidence type="ECO:0000256" key="2">
    <source>
        <dbReference type="SAM" id="Phobius"/>
    </source>
</evidence>
<protein>
    <submittedName>
        <fullName evidence="4">Energy transducer TonB</fullName>
    </submittedName>
</protein>
<evidence type="ECO:0000256" key="1">
    <source>
        <dbReference type="SAM" id="MobiDB-lite"/>
    </source>
</evidence>
<dbReference type="PANTHER" id="PTHR33446">
    <property type="entry name" value="PROTEIN TONB-RELATED"/>
    <property type="match status" value="1"/>
</dbReference>
<keyword evidence="2" id="KW-0812">Transmembrane</keyword>
<accession>A0A345HCG0</accession>
<feature type="compositionally biased region" description="Basic and acidic residues" evidence="1">
    <location>
        <begin position="119"/>
        <end position="140"/>
    </location>
</feature>
<dbReference type="OrthoDB" id="1095452at2"/>
<feature type="region of interest" description="Disordered" evidence="1">
    <location>
        <begin position="119"/>
        <end position="162"/>
    </location>
</feature>
<keyword evidence="5" id="KW-1185">Reference proteome</keyword>
<feature type="domain" description="TonB C-terminal" evidence="3">
    <location>
        <begin position="207"/>
        <end position="272"/>
    </location>
</feature>